<dbReference type="InterPro" id="IPR000313">
    <property type="entry name" value="PWWP_dom"/>
</dbReference>
<dbReference type="AlphaFoldDB" id="A0A9N9N6I2"/>
<keyword evidence="4" id="KW-1185">Reference proteome</keyword>
<feature type="compositionally biased region" description="Low complexity" evidence="1">
    <location>
        <begin position="378"/>
        <end position="390"/>
    </location>
</feature>
<feature type="compositionally biased region" description="Acidic residues" evidence="1">
    <location>
        <begin position="51"/>
        <end position="60"/>
    </location>
</feature>
<feature type="compositionally biased region" description="Basic and acidic residues" evidence="1">
    <location>
        <begin position="290"/>
        <end position="301"/>
    </location>
</feature>
<accession>A0A9N9N6I2</accession>
<dbReference type="SUPFAM" id="SSF63748">
    <property type="entry name" value="Tudor/PWWP/MBT"/>
    <property type="match status" value="1"/>
</dbReference>
<feature type="region of interest" description="Disordered" evidence="1">
    <location>
        <begin position="1"/>
        <end position="166"/>
    </location>
</feature>
<feature type="compositionally biased region" description="Basic and acidic residues" evidence="1">
    <location>
        <begin position="104"/>
        <end position="114"/>
    </location>
</feature>
<feature type="compositionally biased region" description="Basic and acidic residues" evidence="1">
    <location>
        <begin position="31"/>
        <end position="44"/>
    </location>
</feature>
<dbReference type="Gene3D" id="2.30.30.140">
    <property type="match status" value="1"/>
</dbReference>
<reference evidence="3" key="1">
    <citation type="submission" date="2021-06" db="EMBL/GenBank/DDBJ databases">
        <authorList>
            <person name="Kallberg Y."/>
            <person name="Tangrot J."/>
            <person name="Rosling A."/>
        </authorList>
    </citation>
    <scope>NUCLEOTIDE SEQUENCE</scope>
    <source>
        <strain evidence="3">CL551</strain>
    </source>
</reference>
<dbReference type="Proteomes" id="UP000789342">
    <property type="component" value="Unassembled WGS sequence"/>
</dbReference>
<feature type="compositionally biased region" description="Basic residues" evidence="1">
    <location>
        <begin position="1"/>
        <end position="18"/>
    </location>
</feature>
<evidence type="ECO:0000313" key="4">
    <source>
        <dbReference type="Proteomes" id="UP000789342"/>
    </source>
</evidence>
<feature type="compositionally biased region" description="Polar residues" evidence="1">
    <location>
        <begin position="333"/>
        <end position="344"/>
    </location>
</feature>
<protein>
    <submittedName>
        <fullName evidence="3">1892_t:CDS:1</fullName>
    </submittedName>
</protein>
<feature type="compositionally biased region" description="Basic residues" evidence="1">
    <location>
        <begin position="401"/>
        <end position="411"/>
    </location>
</feature>
<feature type="compositionally biased region" description="Acidic residues" evidence="1">
    <location>
        <begin position="115"/>
        <end position="127"/>
    </location>
</feature>
<proteinExistence type="predicted"/>
<evidence type="ECO:0000259" key="2">
    <source>
        <dbReference type="Pfam" id="PF00855"/>
    </source>
</evidence>
<feature type="domain" description="PWWP" evidence="2">
    <location>
        <begin position="187"/>
        <end position="241"/>
    </location>
</feature>
<dbReference type="EMBL" id="CAJVPV010018336">
    <property type="protein sequence ID" value="CAG8706656.1"/>
    <property type="molecule type" value="Genomic_DNA"/>
</dbReference>
<comment type="caution">
    <text evidence="3">The sequence shown here is derived from an EMBL/GenBank/DDBJ whole genome shotgun (WGS) entry which is preliminary data.</text>
</comment>
<evidence type="ECO:0000313" key="3">
    <source>
        <dbReference type="EMBL" id="CAG8706656.1"/>
    </source>
</evidence>
<dbReference type="Pfam" id="PF00855">
    <property type="entry name" value="PWWP"/>
    <property type="match status" value="1"/>
</dbReference>
<gene>
    <name evidence="3" type="ORF">AMORRO_LOCUS12454</name>
</gene>
<dbReference type="OrthoDB" id="641149at2759"/>
<evidence type="ECO:0000256" key="1">
    <source>
        <dbReference type="SAM" id="MobiDB-lite"/>
    </source>
</evidence>
<feature type="non-terminal residue" evidence="3">
    <location>
        <position position="618"/>
    </location>
</feature>
<name>A0A9N9N6I2_9GLOM</name>
<organism evidence="3 4">
    <name type="scientific">Acaulospora morrowiae</name>
    <dbReference type="NCBI Taxonomy" id="94023"/>
    <lineage>
        <taxon>Eukaryota</taxon>
        <taxon>Fungi</taxon>
        <taxon>Fungi incertae sedis</taxon>
        <taxon>Mucoromycota</taxon>
        <taxon>Glomeromycotina</taxon>
        <taxon>Glomeromycetes</taxon>
        <taxon>Diversisporales</taxon>
        <taxon>Acaulosporaceae</taxon>
        <taxon>Acaulospora</taxon>
    </lineage>
</organism>
<sequence length="618" mass="69967">SKRKKTLRQSNMRPKKQPPRLTINTEITASMDDKQTKSESDHDVNAGQDDLILEEDEFMDSEAPKEEPKIQGLSEASEESSDNNTVVKMESDVHEEMQEFESSTPKEQEIAKSDGEEDGVEEDEDGEVAPRRTLAPRRARMNTVYNKPRVTPVRRSSTRNAKIPPATNDFKGRDVVFVDPLDAKADFWWPAMIVPNDEIDESMDVDDKLEENLLEGKFLVRYFEDMTYSVVEARGLRHFKIDEGPYLQFLDVEGFSSHIGVRRALKCIRNGEPLKSFKWDYWKRPVENPEMNSSKKIDLPAKKLKKATSPTNTEVSLELNPPTRGRGQKNSHKSTNGPPSSNDVDSPAADEDMNVDNELIISNKRKSSVSTGSRRNSKSISSRKNSTTINTDEEEKPVQHNTRKAPKRRRSSLSEKPEEKRRRSIASDKSDRSDEKNPESIHDSSSGHSQNDCNSAEGSVDHEDPGVILDALPEIASEIVEEPMDMELGISSSYRDEYCSTIPNLFDRANVTEGTSIHARTHENPHFDSRSVEYKFPGYAGKKARVERFPIGMFRDTISIETRDVTVCRSSAKISGRVEIENEIRSPQTREKENERTVNSHNMTVLISRAVIPNRDIA</sequence>
<feature type="compositionally biased region" description="Polar residues" evidence="1">
    <location>
        <begin position="443"/>
        <end position="457"/>
    </location>
</feature>
<feature type="region of interest" description="Disordered" evidence="1">
    <location>
        <begin position="290"/>
        <end position="464"/>
    </location>
</feature>
<feature type="compositionally biased region" description="Basic and acidic residues" evidence="1">
    <location>
        <begin position="412"/>
        <end position="442"/>
    </location>
</feature>
<dbReference type="CDD" id="cd05162">
    <property type="entry name" value="PWWP"/>
    <property type="match status" value="1"/>
</dbReference>